<dbReference type="InterPro" id="IPR035974">
    <property type="entry name" value="Rap/Ran-GAP_sf"/>
</dbReference>
<dbReference type="SUPFAM" id="SSF111347">
    <property type="entry name" value="Rap/Ran-GAP"/>
    <property type="match status" value="1"/>
</dbReference>
<dbReference type="Proteomes" id="UP000075901">
    <property type="component" value="Unassembled WGS sequence"/>
</dbReference>
<feature type="region of interest" description="Disordered" evidence="2">
    <location>
        <begin position="200"/>
        <end position="256"/>
    </location>
</feature>
<protein>
    <recommendedName>
        <fullName evidence="3">Rap-GAP domain-containing protein</fullName>
    </recommendedName>
</protein>
<reference evidence="5" key="1">
    <citation type="submission" date="2013-09" db="EMBL/GenBank/DDBJ databases">
        <title>The Genome Sequence of Anopheles maculatus species B.</title>
        <authorList>
            <consortium name="The Broad Institute Genomics Platform"/>
            <person name="Neafsey D.E."/>
            <person name="Besansky N."/>
            <person name="Howell P."/>
            <person name="Walton C."/>
            <person name="Young S.K."/>
            <person name="Zeng Q."/>
            <person name="Gargeya S."/>
            <person name="Fitzgerald M."/>
            <person name="Haas B."/>
            <person name="Abouelleil A."/>
            <person name="Allen A.W."/>
            <person name="Alvarado L."/>
            <person name="Arachchi H.M."/>
            <person name="Berlin A.M."/>
            <person name="Chapman S.B."/>
            <person name="Gainer-Dewar J."/>
            <person name="Goldberg J."/>
            <person name="Griggs A."/>
            <person name="Gujja S."/>
            <person name="Hansen M."/>
            <person name="Howarth C."/>
            <person name="Imamovic A."/>
            <person name="Ireland A."/>
            <person name="Larimer J."/>
            <person name="McCowan C."/>
            <person name="Murphy C."/>
            <person name="Pearson M."/>
            <person name="Poon T.W."/>
            <person name="Priest M."/>
            <person name="Roberts A."/>
            <person name="Saif S."/>
            <person name="Shea T."/>
            <person name="Sisk P."/>
            <person name="Sykes S."/>
            <person name="Wortman J."/>
            <person name="Nusbaum C."/>
            <person name="Birren B."/>
        </authorList>
    </citation>
    <scope>NUCLEOTIDE SEQUENCE [LARGE SCALE GENOMIC DNA]</scope>
    <source>
        <strain evidence="5">maculatus3</strain>
    </source>
</reference>
<dbReference type="GO" id="GO:0005634">
    <property type="term" value="C:nucleus"/>
    <property type="evidence" value="ECO:0007669"/>
    <property type="project" value="InterPro"/>
</dbReference>
<keyword evidence="1" id="KW-0343">GTPase activation</keyword>
<dbReference type="GO" id="GO:0051056">
    <property type="term" value="P:regulation of small GTPase mediated signal transduction"/>
    <property type="evidence" value="ECO:0007669"/>
    <property type="project" value="InterPro"/>
</dbReference>
<dbReference type="PANTHER" id="PTHR10063:SF11">
    <property type="entry name" value="RHO GTPASE-ACTIVATING PROTEIN CG5521-RELATED"/>
    <property type="match status" value="1"/>
</dbReference>
<name>A0A182SQM4_9DIPT</name>
<dbReference type="PANTHER" id="PTHR10063">
    <property type="entry name" value="TUBERIN"/>
    <property type="match status" value="1"/>
</dbReference>
<evidence type="ECO:0000313" key="5">
    <source>
        <dbReference type="Proteomes" id="UP000075901"/>
    </source>
</evidence>
<evidence type="ECO:0000259" key="3">
    <source>
        <dbReference type="PROSITE" id="PS50085"/>
    </source>
</evidence>
<reference evidence="4" key="2">
    <citation type="submission" date="2020-05" db="UniProtKB">
        <authorList>
            <consortium name="EnsemblMetazoa"/>
        </authorList>
    </citation>
    <scope>IDENTIFICATION</scope>
    <source>
        <strain evidence="4">maculatus3</strain>
    </source>
</reference>
<dbReference type="InterPro" id="IPR027107">
    <property type="entry name" value="Tuberin/Ral-act_asu"/>
</dbReference>
<dbReference type="EnsemblMetazoa" id="AMAM011461-RA">
    <property type="protein sequence ID" value="AMAM011461-PA"/>
    <property type="gene ID" value="AMAM011461"/>
</dbReference>
<organism evidence="4 5">
    <name type="scientific">Anopheles maculatus</name>
    <dbReference type="NCBI Taxonomy" id="74869"/>
    <lineage>
        <taxon>Eukaryota</taxon>
        <taxon>Metazoa</taxon>
        <taxon>Ecdysozoa</taxon>
        <taxon>Arthropoda</taxon>
        <taxon>Hexapoda</taxon>
        <taxon>Insecta</taxon>
        <taxon>Pterygota</taxon>
        <taxon>Neoptera</taxon>
        <taxon>Endopterygota</taxon>
        <taxon>Diptera</taxon>
        <taxon>Nematocera</taxon>
        <taxon>Culicoidea</taxon>
        <taxon>Culicidae</taxon>
        <taxon>Anophelinae</taxon>
        <taxon>Anopheles</taxon>
        <taxon>Anopheles maculatus group</taxon>
    </lineage>
</organism>
<accession>A0A182SQM4</accession>
<dbReference type="Pfam" id="PF02145">
    <property type="entry name" value="Rap_GAP"/>
    <property type="match status" value="1"/>
</dbReference>
<dbReference type="InterPro" id="IPR000331">
    <property type="entry name" value="Rap/Ran_GAP_dom"/>
</dbReference>
<sequence length="256" mass="26668">MPTEFCDVLIVIYPLKSGLFRVTVNKKPEVPWFGPLSDEMVVGGACLASLVRASAINASRAKRSSLPLYQQYYEERNRSIDTVALRHRENSTFEDFTARIFCPIAQQNGSSAGGGSKVGGSVGAGTAAGSSIAAGTNATAPLAAALIDHHSRGPSKTWIHHPEMVATAREVTQQTLASVSLDQPSPRPLRKLHHPFKAVPKGGKANQHHGIGTGGGGAAASFGTGLLPNHPSVIGPAGGTSSTPPESPTLPGRKIK</sequence>
<proteinExistence type="predicted"/>
<dbReference type="AlphaFoldDB" id="A0A182SQM4"/>
<keyword evidence="5" id="KW-1185">Reference proteome</keyword>
<dbReference type="GO" id="GO:0005737">
    <property type="term" value="C:cytoplasm"/>
    <property type="evidence" value="ECO:0007669"/>
    <property type="project" value="TreeGrafter"/>
</dbReference>
<dbReference type="PROSITE" id="PS50085">
    <property type="entry name" value="RAPGAP"/>
    <property type="match status" value="1"/>
</dbReference>
<feature type="domain" description="Rap-GAP" evidence="3">
    <location>
        <begin position="1"/>
        <end position="83"/>
    </location>
</feature>
<dbReference type="Gene3D" id="3.40.50.11210">
    <property type="entry name" value="Rap/Ran-GAP"/>
    <property type="match status" value="1"/>
</dbReference>
<evidence type="ECO:0000313" key="4">
    <source>
        <dbReference type="EnsemblMetazoa" id="AMAM011461-PA"/>
    </source>
</evidence>
<dbReference type="VEuPathDB" id="VectorBase:AMAM011461"/>
<evidence type="ECO:0000256" key="2">
    <source>
        <dbReference type="SAM" id="MobiDB-lite"/>
    </source>
</evidence>
<feature type="compositionally biased region" description="Low complexity" evidence="2">
    <location>
        <begin position="239"/>
        <end position="256"/>
    </location>
</feature>
<dbReference type="GO" id="GO:0005096">
    <property type="term" value="F:GTPase activator activity"/>
    <property type="evidence" value="ECO:0007669"/>
    <property type="project" value="UniProtKB-KW"/>
</dbReference>
<evidence type="ECO:0000256" key="1">
    <source>
        <dbReference type="ARBA" id="ARBA00022468"/>
    </source>
</evidence>